<dbReference type="InterPro" id="IPR029058">
    <property type="entry name" value="AB_hydrolase_fold"/>
</dbReference>
<dbReference type="KEGG" id="orp:MOP44_10760"/>
<dbReference type="InterPro" id="IPR001375">
    <property type="entry name" value="Peptidase_S9_cat"/>
</dbReference>
<feature type="region of interest" description="Disordered" evidence="2">
    <location>
        <begin position="148"/>
        <end position="186"/>
    </location>
</feature>
<dbReference type="SUPFAM" id="SSF53474">
    <property type="entry name" value="alpha/beta-Hydrolases"/>
    <property type="match status" value="1"/>
</dbReference>
<feature type="chain" id="PRO_5039888023" evidence="3">
    <location>
        <begin position="26"/>
        <end position="724"/>
    </location>
</feature>
<protein>
    <submittedName>
        <fullName evidence="5">Prolyl oligopeptidase family serine peptidase</fullName>
    </submittedName>
</protein>
<evidence type="ECO:0000256" key="2">
    <source>
        <dbReference type="SAM" id="MobiDB-lite"/>
    </source>
</evidence>
<evidence type="ECO:0000313" key="5">
    <source>
        <dbReference type="EMBL" id="UWZ86402.1"/>
    </source>
</evidence>
<feature type="compositionally biased region" description="Basic and acidic residues" evidence="2">
    <location>
        <begin position="159"/>
        <end position="182"/>
    </location>
</feature>
<name>A0A9J7BX26_9BACT</name>
<dbReference type="Gene3D" id="3.40.50.1820">
    <property type="entry name" value="alpha/beta hydrolase"/>
    <property type="match status" value="1"/>
</dbReference>
<dbReference type="Gene3D" id="2.120.10.30">
    <property type="entry name" value="TolB, C-terminal domain"/>
    <property type="match status" value="1"/>
</dbReference>
<dbReference type="SUPFAM" id="SSF82171">
    <property type="entry name" value="DPP6 N-terminal domain-like"/>
    <property type="match status" value="1"/>
</dbReference>
<dbReference type="GO" id="GO:0004252">
    <property type="term" value="F:serine-type endopeptidase activity"/>
    <property type="evidence" value="ECO:0007669"/>
    <property type="project" value="TreeGrafter"/>
</dbReference>
<dbReference type="PANTHER" id="PTHR42776:SF4">
    <property type="entry name" value="ACYLAMINO-ACID-RELEASING ENZYME"/>
    <property type="match status" value="1"/>
</dbReference>
<proteinExistence type="predicted"/>
<dbReference type="Proteomes" id="UP001059380">
    <property type="component" value="Chromosome"/>
</dbReference>
<accession>A0A9J7BX26</accession>
<reference evidence="5" key="1">
    <citation type="submission" date="2021-04" db="EMBL/GenBank/DDBJ databases">
        <title>Phylogenetic analysis of Acidobacteriaceae.</title>
        <authorList>
            <person name="Qiu L."/>
            <person name="Zhang Q."/>
        </authorList>
    </citation>
    <scope>NUCLEOTIDE SEQUENCE</scope>
    <source>
        <strain evidence="5">DSM 25168</strain>
    </source>
</reference>
<dbReference type="GO" id="GO:0006508">
    <property type="term" value="P:proteolysis"/>
    <property type="evidence" value="ECO:0007669"/>
    <property type="project" value="InterPro"/>
</dbReference>
<dbReference type="EMBL" id="CP093313">
    <property type="protein sequence ID" value="UWZ86402.1"/>
    <property type="molecule type" value="Genomic_DNA"/>
</dbReference>
<keyword evidence="6" id="KW-1185">Reference proteome</keyword>
<evidence type="ECO:0000259" key="4">
    <source>
        <dbReference type="Pfam" id="PF00326"/>
    </source>
</evidence>
<sequence length="724" mass="78169">MLFSRFFPASLSLCAVLTVVPLARAADKSAEPHFPTSEDLRHLKGIGGPQLSPDGKQILFVVTDTTADGAKSHIWIVAASGDKDSLRQLTVSPPADKRGERAPQWAPDGSAIFFLAHRNDHTQLFRLDLRGGEAMPYDLKVMPVVDESKAKNAIPPPGAEKKDKKADDKKPEEKPESKKDEPLAIDINGYATSSDGKMLAVWARDPETPGEKKQKDAKADATWVNHDEHGTRLYLAALKANGQIDGELKVTSVAPDVRSATWSPVDNRLLVTTEPPNDLSDLGPAGEAFLLDAATPDKPQKLSAIPPTIGRADFTPDANTIVFAAATPEDAPPGYDELFALPKRSSGEQVIRLSAGFVGQLNGQALYVTPDGTLIAQAGIGVRTTPVRLTLDGSKPPQPIDLGAPVITGLNTNRKQTGWVWLAESGGQPEKLCTAAKLGDACTALPIPELAPADLRSVEPELVKWQSGEFTIEGLLYMPAQAKSGKVPLIVDVHGGPFGAFENRHDPFADFLVGHGWAVLRPNPRGSSNYGVKFAAANKNDLGGGDYQDIMAGVDYSLAHYPLDASKMALMGYSYGGEMAGFVEGKTDRFKAIISGAPVIDQFSEYGTEGGSWYDRWYFGKPWEHMQDAWKQSPLSGAARAKTPFLILQGEADTTDPLGQAQEMYRALRQEGVPVELVTYPRDNHGPLAGAMFGRPVPEPWHGYDARQRVIEFLNKAFGVSEDK</sequence>
<dbReference type="PANTHER" id="PTHR42776">
    <property type="entry name" value="SERINE PEPTIDASE S9 FAMILY MEMBER"/>
    <property type="match status" value="1"/>
</dbReference>
<evidence type="ECO:0000313" key="6">
    <source>
        <dbReference type="Proteomes" id="UP001059380"/>
    </source>
</evidence>
<dbReference type="AlphaFoldDB" id="A0A9J7BX26"/>
<feature type="signal peptide" evidence="3">
    <location>
        <begin position="1"/>
        <end position="25"/>
    </location>
</feature>
<dbReference type="InterPro" id="IPR011042">
    <property type="entry name" value="6-blade_b-propeller_TolB-like"/>
</dbReference>
<dbReference type="RefSeq" id="WP_260796042.1">
    <property type="nucleotide sequence ID" value="NZ_CP093313.1"/>
</dbReference>
<keyword evidence="3" id="KW-0732">Signal</keyword>
<gene>
    <name evidence="5" type="ORF">MOP44_10760</name>
</gene>
<evidence type="ECO:0000256" key="3">
    <source>
        <dbReference type="SAM" id="SignalP"/>
    </source>
</evidence>
<organism evidence="5 6">
    <name type="scientific">Occallatibacter riparius</name>
    <dbReference type="NCBI Taxonomy" id="1002689"/>
    <lineage>
        <taxon>Bacteria</taxon>
        <taxon>Pseudomonadati</taxon>
        <taxon>Acidobacteriota</taxon>
        <taxon>Terriglobia</taxon>
        <taxon>Terriglobales</taxon>
        <taxon>Acidobacteriaceae</taxon>
        <taxon>Occallatibacter</taxon>
    </lineage>
</organism>
<feature type="domain" description="Peptidase S9 prolyl oligopeptidase catalytic" evidence="4">
    <location>
        <begin position="511"/>
        <end position="686"/>
    </location>
</feature>
<evidence type="ECO:0000256" key="1">
    <source>
        <dbReference type="ARBA" id="ARBA00022801"/>
    </source>
</evidence>
<keyword evidence="1" id="KW-0378">Hydrolase</keyword>
<dbReference type="Pfam" id="PF00326">
    <property type="entry name" value="Peptidase_S9"/>
    <property type="match status" value="1"/>
</dbReference>